<evidence type="ECO:0000313" key="1">
    <source>
        <dbReference type="EMBL" id="KAK3749748.1"/>
    </source>
</evidence>
<dbReference type="Proteomes" id="UP001283361">
    <property type="component" value="Unassembled WGS sequence"/>
</dbReference>
<name>A0AAE0YMT6_9GAST</name>
<comment type="caution">
    <text evidence="1">The sequence shown here is derived from an EMBL/GenBank/DDBJ whole genome shotgun (WGS) entry which is preliminary data.</text>
</comment>
<sequence length="82" mass="9132">MFLNLANPTKESVAGPCQCRGLCCSKYRVDSKMGVPAGHHLDEDETEILTSPSHHRNFSGHLSGIDLLFYISLHCECERLKS</sequence>
<dbReference type="AlphaFoldDB" id="A0AAE0YMT6"/>
<accession>A0AAE0YMT6</accession>
<dbReference type="EMBL" id="JAWDGP010005927">
    <property type="protein sequence ID" value="KAK3749748.1"/>
    <property type="molecule type" value="Genomic_DNA"/>
</dbReference>
<gene>
    <name evidence="1" type="ORF">RRG08_046253</name>
</gene>
<organism evidence="1 2">
    <name type="scientific">Elysia crispata</name>
    <name type="common">lettuce slug</name>
    <dbReference type="NCBI Taxonomy" id="231223"/>
    <lineage>
        <taxon>Eukaryota</taxon>
        <taxon>Metazoa</taxon>
        <taxon>Spiralia</taxon>
        <taxon>Lophotrochozoa</taxon>
        <taxon>Mollusca</taxon>
        <taxon>Gastropoda</taxon>
        <taxon>Heterobranchia</taxon>
        <taxon>Euthyneura</taxon>
        <taxon>Panpulmonata</taxon>
        <taxon>Sacoglossa</taxon>
        <taxon>Placobranchoidea</taxon>
        <taxon>Plakobranchidae</taxon>
        <taxon>Elysia</taxon>
    </lineage>
</organism>
<protein>
    <submittedName>
        <fullName evidence="1">Uncharacterized protein</fullName>
    </submittedName>
</protein>
<keyword evidence="2" id="KW-1185">Reference proteome</keyword>
<evidence type="ECO:0000313" key="2">
    <source>
        <dbReference type="Proteomes" id="UP001283361"/>
    </source>
</evidence>
<reference evidence="1" key="1">
    <citation type="journal article" date="2023" name="G3 (Bethesda)">
        <title>A reference genome for the long-term kleptoplast-retaining sea slug Elysia crispata morphotype clarki.</title>
        <authorList>
            <person name="Eastman K.E."/>
            <person name="Pendleton A.L."/>
            <person name="Shaikh M.A."/>
            <person name="Suttiyut T."/>
            <person name="Ogas R."/>
            <person name="Tomko P."/>
            <person name="Gavelis G."/>
            <person name="Widhalm J.R."/>
            <person name="Wisecaver J.H."/>
        </authorList>
    </citation>
    <scope>NUCLEOTIDE SEQUENCE</scope>
    <source>
        <strain evidence="1">ECLA1</strain>
    </source>
</reference>
<proteinExistence type="predicted"/>